<dbReference type="Pfam" id="PF08448">
    <property type="entry name" value="PAS_4"/>
    <property type="match status" value="2"/>
</dbReference>
<dbReference type="InterPro" id="IPR035965">
    <property type="entry name" value="PAS-like_dom_sf"/>
</dbReference>
<dbReference type="NCBIfam" id="TIGR00254">
    <property type="entry name" value="GGDEF"/>
    <property type="match status" value="1"/>
</dbReference>
<dbReference type="InterPro" id="IPR043128">
    <property type="entry name" value="Rev_trsase/Diguanyl_cyclase"/>
</dbReference>
<protein>
    <submittedName>
        <fullName evidence="4">Diguanylate cyclase</fullName>
    </submittedName>
</protein>
<dbReference type="PANTHER" id="PTHR44757:SF2">
    <property type="entry name" value="BIOFILM ARCHITECTURE MAINTENANCE PROTEIN MBAA"/>
    <property type="match status" value="1"/>
</dbReference>
<dbReference type="PANTHER" id="PTHR44757">
    <property type="entry name" value="DIGUANYLATE CYCLASE DGCP"/>
    <property type="match status" value="1"/>
</dbReference>
<dbReference type="InterPro" id="IPR052155">
    <property type="entry name" value="Biofilm_reg_signaling"/>
</dbReference>
<dbReference type="PROSITE" id="PS50112">
    <property type="entry name" value="PAS"/>
    <property type="match status" value="2"/>
</dbReference>
<evidence type="ECO:0000313" key="4">
    <source>
        <dbReference type="EMBL" id="NCJ06885.1"/>
    </source>
</evidence>
<dbReference type="Gene3D" id="3.30.450.20">
    <property type="entry name" value="PAS domain"/>
    <property type="match status" value="3"/>
</dbReference>
<reference evidence="4" key="1">
    <citation type="submission" date="2019-12" db="EMBL/GenBank/DDBJ databases">
        <title>High-Quality draft genome sequences of three cyanobacteria isolated from the limestone walls of the Old Cathedral of Coimbra.</title>
        <authorList>
            <person name="Tiago I."/>
            <person name="Soares F."/>
            <person name="Portugal A."/>
        </authorList>
    </citation>
    <scope>NUCLEOTIDE SEQUENCE [LARGE SCALE GENOMIC DNA]</scope>
    <source>
        <strain evidence="4">C</strain>
    </source>
</reference>
<dbReference type="InterPro" id="IPR013655">
    <property type="entry name" value="PAS_fold_3"/>
</dbReference>
<dbReference type="NCBIfam" id="TIGR00229">
    <property type="entry name" value="sensory_box"/>
    <property type="match status" value="2"/>
</dbReference>
<sequence length="587" mass="66127">MALASWRFATVGAAFLWLIPVLIGYGFAKKLSQALQNERRSQEIYRSIFDHASDAIFLVEVSQGENTFRYLSANAAHGNQCGVLPSKMIHQPPESFLPPHIAAQVTAHYSQCAAQKATLTYELTLEQPAGTSTWHTTLTPMLNADGAVTLLVGISRNMTQQVQLTQKLERITQSLPGFVYQLQLKPDGTFCFPYASSTIETFFGLTPAEVEEDAEPLLSRIHPDDYDRVMQESMDSAATLSPWHCEFRMRNARDQIIWIDAYDIPQILEDGSILWTGYANDITERKHLEASLKASEEKFRVYVESANDIIFALSLDGILSYVSPNWTELLGHDTRDVIGQPFDRFVVSEDWPQCQVFLTQVLKTASKRSGIEYRVQCQNGTWRWHTSNVSPLFDEQGQVSACMGIARDITEQKQTAEHIQHLAHYDWLTDLPNRVLFFDLAQQALHRAEREGRYLALLFLDLDRFKTVNDTLGHEMGDRLLQAVAERIRDCLRLSDTVGRIGGDEFVVLLPVVATGEDAVVIAHRICDQLSCPFLIEGHRLRISASIGIALYPEHGSTIQELSKQADMAMYAAKQAGRNMVQVFQPE</sequence>
<dbReference type="InterPro" id="IPR001610">
    <property type="entry name" value="PAC"/>
</dbReference>
<dbReference type="SMART" id="SM00267">
    <property type="entry name" value="GGDEF"/>
    <property type="match status" value="1"/>
</dbReference>
<gene>
    <name evidence="4" type="ORF">GS597_10270</name>
</gene>
<feature type="domain" description="PAC" evidence="2">
    <location>
        <begin position="369"/>
        <end position="421"/>
    </location>
</feature>
<proteinExistence type="predicted"/>
<dbReference type="InterPro" id="IPR000014">
    <property type="entry name" value="PAS"/>
</dbReference>
<dbReference type="CDD" id="cd01949">
    <property type="entry name" value="GGDEF"/>
    <property type="match status" value="1"/>
</dbReference>
<keyword evidence="5" id="KW-1185">Reference proteome</keyword>
<dbReference type="SUPFAM" id="SSF55073">
    <property type="entry name" value="Nucleotide cyclase"/>
    <property type="match status" value="1"/>
</dbReference>
<dbReference type="PROSITE" id="PS50113">
    <property type="entry name" value="PAC"/>
    <property type="match status" value="3"/>
</dbReference>
<dbReference type="SMART" id="SM00091">
    <property type="entry name" value="PAS"/>
    <property type="match status" value="3"/>
</dbReference>
<feature type="domain" description="PAS" evidence="1">
    <location>
        <begin position="164"/>
        <end position="241"/>
    </location>
</feature>
<comment type="caution">
    <text evidence="4">The sequence shown here is derived from an EMBL/GenBank/DDBJ whole genome shotgun (WGS) entry which is preliminary data.</text>
</comment>
<dbReference type="PROSITE" id="PS50887">
    <property type="entry name" value="GGDEF"/>
    <property type="match status" value="1"/>
</dbReference>
<evidence type="ECO:0000313" key="5">
    <source>
        <dbReference type="Proteomes" id="UP000607397"/>
    </source>
</evidence>
<feature type="domain" description="PAC" evidence="2">
    <location>
        <begin position="119"/>
        <end position="170"/>
    </location>
</feature>
<dbReference type="Pfam" id="PF08447">
    <property type="entry name" value="PAS_3"/>
    <property type="match status" value="1"/>
</dbReference>
<dbReference type="InterPro" id="IPR000160">
    <property type="entry name" value="GGDEF_dom"/>
</dbReference>
<dbReference type="EMBL" id="WVIC01000018">
    <property type="protein sequence ID" value="NCJ06885.1"/>
    <property type="molecule type" value="Genomic_DNA"/>
</dbReference>
<dbReference type="InterPro" id="IPR013656">
    <property type="entry name" value="PAS_4"/>
</dbReference>
<dbReference type="Gene3D" id="3.30.70.270">
    <property type="match status" value="1"/>
</dbReference>
<dbReference type="AlphaFoldDB" id="A0A8K1ZX50"/>
<dbReference type="InterPro" id="IPR000700">
    <property type="entry name" value="PAS-assoc_C"/>
</dbReference>
<name>A0A8K1ZX50_9CYAN</name>
<dbReference type="Pfam" id="PF00990">
    <property type="entry name" value="GGDEF"/>
    <property type="match status" value="1"/>
</dbReference>
<dbReference type="FunFam" id="3.30.70.270:FF:000001">
    <property type="entry name" value="Diguanylate cyclase domain protein"/>
    <property type="match status" value="1"/>
</dbReference>
<dbReference type="SUPFAM" id="SSF55785">
    <property type="entry name" value="PYP-like sensor domain (PAS domain)"/>
    <property type="match status" value="3"/>
</dbReference>
<evidence type="ECO:0000259" key="2">
    <source>
        <dbReference type="PROSITE" id="PS50113"/>
    </source>
</evidence>
<accession>A0A8K1ZX50</accession>
<evidence type="ECO:0000259" key="3">
    <source>
        <dbReference type="PROSITE" id="PS50887"/>
    </source>
</evidence>
<organism evidence="4 5">
    <name type="scientific">Petrachloros mirabilis ULC683</name>
    <dbReference type="NCBI Taxonomy" id="2781853"/>
    <lineage>
        <taxon>Bacteria</taxon>
        <taxon>Bacillati</taxon>
        <taxon>Cyanobacteriota</taxon>
        <taxon>Cyanophyceae</taxon>
        <taxon>Synechococcales</taxon>
        <taxon>Petrachlorosaceae</taxon>
        <taxon>Petrachloros</taxon>
        <taxon>Petrachloros mirabilis</taxon>
    </lineage>
</organism>
<dbReference type="SMART" id="SM00086">
    <property type="entry name" value="PAC"/>
    <property type="match status" value="3"/>
</dbReference>
<feature type="domain" description="PAC" evidence="2">
    <location>
        <begin position="243"/>
        <end position="294"/>
    </location>
</feature>
<dbReference type="Proteomes" id="UP000607397">
    <property type="component" value="Unassembled WGS sequence"/>
</dbReference>
<evidence type="ECO:0000259" key="1">
    <source>
        <dbReference type="PROSITE" id="PS50112"/>
    </source>
</evidence>
<feature type="domain" description="GGDEF" evidence="3">
    <location>
        <begin position="453"/>
        <end position="586"/>
    </location>
</feature>
<feature type="domain" description="PAS" evidence="1">
    <location>
        <begin position="295"/>
        <end position="365"/>
    </location>
</feature>
<dbReference type="CDD" id="cd00130">
    <property type="entry name" value="PAS"/>
    <property type="match status" value="2"/>
</dbReference>
<dbReference type="InterPro" id="IPR029787">
    <property type="entry name" value="Nucleotide_cyclase"/>
</dbReference>